<comment type="caution">
    <text evidence="8">The sequence shown here is derived from an EMBL/GenBank/DDBJ whole genome shotgun (WGS) entry which is preliminary data.</text>
</comment>
<feature type="non-terminal residue" evidence="8">
    <location>
        <position position="392"/>
    </location>
</feature>
<dbReference type="InterPro" id="IPR010173">
    <property type="entry name" value="CRISPR-assoc_Csm5"/>
</dbReference>
<accession>A0ABY2TMH9</accession>
<evidence type="ECO:0000256" key="4">
    <source>
        <dbReference type="ARBA" id="ARBA00022884"/>
    </source>
</evidence>
<dbReference type="Proteomes" id="UP000310168">
    <property type="component" value="Unassembled WGS sequence"/>
</dbReference>
<evidence type="ECO:0000256" key="6">
    <source>
        <dbReference type="ARBA" id="ARBA00031720"/>
    </source>
</evidence>
<dbReference type="EMBL" id="SJDU01000535">
    <property type="protein sequence ID" value="TKZ27016.1"/>
    <property type="molecule type" value="Genomic_DNA"/>
</dbReference>
<dbReference type="InterPro" id="IPR005537">
    <property type="entry name" value="RAMP_III_fam"/>
</dbReference>
<dbReference type="PANTHER" id="PTHR38007:SF1">
    <property type="entry name" value="CRISPR SYSTEM CMS PROTEIN CSM5"/>
    <property type="match status" value="1"/>
</dbReference>
<protein>
    <recommendedName>
        <fullName evidence="3">CRISPR system Cms protein Csm5</fullName>
    </recommendedName>
    <alternativeName>
        <fullName evidence="6">CRISPR type III A-associated protein Csm5</fullName>
    </alternativeName>
</protein>
<name>A0ABY2TMH9_9SPIR</name>
<comment type="function">
    <text evidence="1">This subunit might be involved in maturation of a crRNA intermediate to its mature form.</text>
</comment>
<dbReference type="PANTHER" id="PTHR38007">
    <property type="entry name" value="CRISPR SYSTEM CMS PROTEIN CSM5"/>
    <property type="match status" value="1"/>
</dbReference>
<comment type="similarity">
    <text evidence="2">Belongs to the CRISPR-associated Csm5 family.</text>
</comment>
<evidence type="ECO:0000256" key="3">
    <source>
        <dbReference type="ARBA" id="ARBA00016113"/>
    </source>
</evidence>
<dbReference type="Pfam" id="PF03787">
    <property type="entry name" value="RAMPs"/>
    <property type="match status" value="1"/>
</dbReference>
<evidence type="ECO:0000256" key="2">
    <source>
        <dbReference type="ARBA" id="ARBA00006680"/>
    </source>
</evidence>
<feature type="domain" description="CRISPR type III-associated protein" evidence="7">
    <location>
        <begin position="17"/>
        <end position="268"/>
    </location>
</feature>
<proteinExistence type="inferred from homology"/>
<evidence type="ECO:0000256" key="1">
    <source>
        <dbReference type="ARBA" id="ARBA00003088"/>
    </source>
</evidence>
<keyword evidence="9" id="KW-1185">Reference proteome</keyword>
<dbReference type="RefSeq" id="WP_137999324.1">
    <property type="nucleotide sequence ID" value="NZ_SJDU01000535.1"/>
</dbReference>
<dbReference type="NCBIfam" id="TIGR01899">
    <property type="entry name" value="cas_TM1807_csm5"/>
    <property type="match status" value="1"/>
</dbReference>
<keyword evidence="5" id="KW-0051">Antiviral defense</keyword>
<organism evidence="8 9">
    <name type="scientific">Brachyspira catarrhinii</name>
    <dbReference type="NCBI Taxonomy" id="2528966"/>
    <lineage>
        <taxon>Bacteria</taxon>
        <taxon>Pseudomonadati</taxon>
        <taxon>Spirochaetota</taxon>
        <taxon>Spirochaetia</taxon>
        <taxon>Brachyspirales</taxon>
        <taxon>Brachyspiraceae</taxon>
        <taxon>Brachyspira</taxon>
    </lineage>
</organism>
<evidence type="ECO:0000313" key="9">
    <source>
        <dbReference type="Proteomes" id="UP000310168"/>
    </source>
</evidence>
<reference evidence="8 9" key="1">
    <citation type="journal article" date="2019" name="Anaerobe">
        <title>Brachyspira catarrhinii sp. nov., an anaerobic intestinal spirochaete isolated from vervet monkeys may have been misidentified as Brachyspira aalborgi in previous studies.</title>
        <authorList>
            <person name="Phillips N.D."/>
            <person name="La T."/>
            <person name="Hampson D.J."/>
        </authorList>
    </citation>
    <scope>NUCLEOTIDE SEQUENCE [LARGE SCALE GENOMIC DNA]</scope>
    <source>
        <strain evidence="8 9">Z12</strain>
    </source>
</reference>
<keyword evidence="4" id="KW-0694">RNA-binding</keyword>
<evidence type="ECO:0000256" key="5">
    <source>
        <dbReference type="ARBA" id="ARBA00023118"/>
    </source>
</evidence>
<gene>
    <name evidence="8" type="primary">csm5</name>
    <name evidence="8" type="ORF">EZH24_12120</name>
</gene>
<evidence type="ECO:0000313" key="8">
    <source>
        <dbReference type="EMBL" id="TKZ27016.1"/>
    </source>
</evidence>
<sequence>MGQIEGIKNYKVYKMSLTTLSPIFIGSGEILNKSAYFCYNDEVNVIDEKKLVKLLRSRRGLFEEFMSYASAGNLNLTKFLENNIPNFKNLDISKYKLISHSNIITTKGKIKTLNDINTFIKSSNGKPYIPGSSIKGFIRTALIASEIRRNKDRYTGFFNSKRKVKDLDVLEDMALSNIFKEVLDKYKFSEKDYNDFKDNPNILFKFLIVSDSDEVSLDELFVGKQHDFTDKAKTVNELPIFMEFIRPLTTFNFTITIDKSIVDYFDISLISKRLTAYFNQYINSIQDMYMSCIKDSGNKYTLTSSEEKDKFPPNSFLGGHDGYFTKNILYSLCKFEDDGIEKEKIINLLKAHFFYRHNHYKHDKIISPRTMKLTMYNDKYYNIGVCNIKVEE</sequence>
<evidence type="ECO:0000259" key="7">
    <source>
        <dbReference type="Pfam" id="PF03787"/>
    </source>
</evidence>